<dbReference type="OrthoDB" id="7864211at2759"/>
<gene>
    <name evidence="2" type="primary">Dvir\GJ16327</name>
    <name evidence="2" type="ORF">Dvir_GJ16327</name>
</gene>
<evidence type="ECO:0000313" key="2">
    <source>
        <dbReference type="EMBL" id="EDW63736.1"/>
    </source>
</evidence>
<feature type="compositionally biased region" description="Basic residues" evidence="1">
    <location>
        <begin position="495"/>
        <end position="505"/>
    </location>
</feature>
<evidence type="ECO:0000256" key="1">
    <source>
        <dbReference type="SAM" id="MobiDB-lite"/>
    </source>
</evidence>
<dbReference type="Pfam" id="PF16008">
    <property type="entry name" value="DUF4778"/>
    <property type="match status" value="1"/>
</dbReference>
<dbReference type="eggNOG" id="ENOG502QQE7">
    <property type="taxonomic scope" value="Eukaryota"/>
</dbReference>
<reference evidence="2 3" key="1">
    <citation type="journal article" date="2007" name="Nature">
        <title>Evolution of genes and genomes on the Drosophila phylogeny.</title>
        <authorList>
            <consortium name="Drosophila 12 Genomes Consortium"/>
            <person name="Clark A.G."/>
            <person name="Eisen M.B."/>
            <person name="Smith D.R."/>
            <person name="Bergman C.M."/>
            <person name="Oliver B."/>
            <person name="Markow T.A."/>
            <person name="Kaufman T.C."/>
            <person name="Kellis M."/>
            <person name="Gelbart W."/>
            <person name="Iyer V.N."/>
            <person name="Pollard D.A."/>
            <person name="Sackton T.B."/>
            <person name="Larracuente A.M."/>
            <person name="Singh N.D."/>
            <person name="Abad J.P."/>
            <person name="Abt D.N."/>
            <person name="Adryan B."/>
            <person name="Aguade M."/>
            <person name="Akashi H."/>
            <person name="Anderson W.W."/>
            <person name="Aquadro C.F."/>
            <person name="Ardell D.H."/>
            <person name="Arguello R."/>
            <person name="Artieri C.G."/>
            <person name="Barbash D.A."/>
            <person name="Barker D."/>
            <person name="Barsanti P."/>
            <person name="Batterham P."/>
            <person name="Batzoglou S."/>
            <person name="Begun D."/>
            <person name="Bhutkar A."/>
            <person name="Blanco E."/>
            <person name="Bosak S.A."/>
            <person name="Bradley R.K."/>
            <person name="Brand A.D."/>
            <person name="Brent M.R."/>
            <person name="Brooks A.N."/>
            <person name="Brown R.H."/>
            <person name="Butlin R.K."/>
            <person name="Caggese C."/>
            <person name="Calvi B.R."/>
            <person name="Bernardo de Carvalho A."/>
            <person name="Caspi A."/>
            <person name="Castrezana S."/>
            <person name="Celniker S.E."/>
            <person name="Chang J.L."/>
            <person name="Chapple C."/>
            <person name="Chatterji S."/>
            <person name="Chinwalla A."/>
            <person name="Civetta A."/>
            <person name="Clifton S.W."/>
            <person name="Comeron J.M."/>
            <person name="Costello J.C."/>
            <person name="Coyne J.A."/>
            <person name="Daub J."/>
            <person name="David R.G."/>
            <person name="Delcher A.L."/>
            <person name="Delehaunty K."/>
            <person name="Do C.B."/>
            <person name="Ebling H."/>
            <person name="Edwards K."/>
            <person name="Eickbush T."/>
            <person name="Evans J.D."/>
            <person name="Filipski A."/>
            <person name="Findeiss S."/>
            <person name="Freyhult E."/>
            <person name="Fulton L."/>
            <person name="Fulton R."/>
            <person name="Garcia A.C."/>
            <person name="Gardiner A."/>
            <person name="Garfield D.A."/>
            <person name="Garvin B.E."/>
            <person name="Gibson G."/>
            <person name="Gilbert D."/>
            <person name="Gnerre S."/>
            <person name="Godfrey J."/>
            <person name="Good R."/>
            <person name="Gotea V."/>
            <person name="Gravely B."/>
            <person name="Greenberg A.J."/>
            <person name="Griffiths-Jones S."/>
            <person name="Gross S."/>
            <person name="Guigo R."/>
            <person name="Gustafson E.A."/>
            <person name="Haerty W."/>
            <person name="Hahn M.W."/>
            <person name="Halligan D.L."/>
            <person name="Halpern A.L."/>
            <person name="Halter G.M."/>
            <person name="Han M.V."/>
            <person name="Heger A."/>
            <person name="Hillier L."/>
            <person name="Hinrichs A.S."/>
            <person name="Holmes I."/>
            <person name="Hoskins R.A."/>
            <person name="Hubisz M.J."/>
            <person name="Hultmark D."/>
            <person name="Huntley M.A."/>
            <person name="Jaffe D.B."/>
            <person name="Jagadeeshan S."/>
            <person name="Jeck W.R."/>
            <person name="Johnson J."/>
            <person name="Jones C.D."/>
            <person name="Jordan W.C."/>
            <person name="Karpen G.H."/>
            <person name="Kataoka E."/>
            <person name="Keightley P.D."/>
            <person name="Kheradpour P."/>
            <person name="Kirkness E.F."/>
            <person name="Koerich L.B."/>
            <person name="Kristiansen K."/>
            <person name="Kudrna D."/>
            <person name="Kulathinal R.J."/>
            <person name="Kumar S."/>
            <person name="Kwok R."/>
            <person name="Lander E."/>
            <person name="Langley C.H."/>
            <person name="Lapoint R."/>
            <person name="Lazzaro B.P."/>
            <person name="Lee S.J."/>
            <person name="Levesque L."/>
            <person name="Li R."/>
            <person name="Lin C.F."/>
            <person name="Lin M.F."/>
            <person name="Lindblad-Toh K."/>
            <person name="Llopart A."/>
            <person name="Long M."/>
            <person name="Low L."/>
            <person name="Lozovsky E."/>
            <person name="Lu J."/>
            <person name="Luo M."/>
            <person name="Machado C.A."/>
            <person name="Makalowski W."/>
            <person name="Marzo M."/>
            <person name="Matsuda M."/>
            <person name="Matzkin L."/>
            <person name="McAllister B."/>
            <person name="McBride C.S."/>
            <person name="McKernan B."/>
            <person name="McKernan K."/>
            <person name="Mendez-Lago M."/>
            <person name="Minx P."/>
            <person name="Mollenhauer M.U."/>
            <person name="Montooth K."/>
            <person name="Mount S.M."/>
            <person name="Mu X."/>
            <person name="Myers E."/>
            <person name="Negre B."/>
            <person name="Newfeld S."/>
            <person name="Nielsen R."/>
            <person name="Noor M.A."/>
            <person name="O'Grady P."/>
            <person name="Pachter L."/>
            <person name="Papaceit M."/>
            <person name="Parisi M.J."/>
            <person name="Parisi M."/>
            <person name="Parts L."/>
            <person name="Pedersen J.S."/>
            <person name="Pesole G."/>
            <person name="Phillippy A.M."/>
            <person name="Ponting C.P."/>
            <person name="Pop M."/>
            <person name="Porcelli D."/>
            <person name="Powell J.R."/>
            <person name="Prohaska S."/>
            <person name="Pruitt K."/>
            <person name="Puig M."/>
            <person name="Quesneville H."/>
            <person name="Ram K.R."/>
            <person name="Rand D."/>
            <person name="Rasmussen M.D."/>
            <person name="Reed L.K."/>
            <person name="Reenan R."/>
            <person name="Reily A."/>
            <person name="Remington K.A."/>
            <person name="Rieger T.T."/>
            <person name="Ritchie M.G."/>
            <person name="Robin C."/>
            <person name="Rogers Y.H."/>
            <person name="Rohde C."/>
            <person name="Rozas J."/>
            <person name="Rubenfield M.J."/>
            <person name="Ruiz A."/>
            <person name="Russo S."/>
            <person name="Salzberg S.L."/>
            <person name="Sanchez-Gracia A."/>
            <person name="Saranga D.J."/>
            <person name="Sato H."/>
            <person name="Schaeffer S.W."/>
            <person name="Schatz M.C."/>
            <person name="Schlenke T."/>
            <person name="Schwartz R."/>
            <person name="Segarra C."/>
            <person name="Singh R.S."/>
            <person name="Sirot L."/>
            <person name="Sirota M."/>
            <person name="Sisneros N.B."/>
            <person name="Smith C.D."/>
            <person name="Smith T.F."/>
            <person name="Spieth J."/>
            <person name="Stage D.E."/>
            <person name="Stark A."/>
            <person name="Stephan W."/>
            <person name="Strausberg R.L."/>
            <person name="Strempel S."/>
            <person name="Sturgill D."/>
            <person name="Sutton G."/>
            <person name="Sutton G.G."/>
            <person name="Tao W."/>
            <person name="Teichmann S."/>
            <person name="Tobari Y.N."/>
            <person name="Tomimura Y."/>
            <person name="Tsolas J.M."/>
            <person name="Valente V.L."/>
            <person name="Venter E."/>
            <person name="Venter J.C."/>
            <person name="Vicario S."/>
            <person name="Vieira F.G."/>
            <person name="Vilella A.J."/>
            <person name="Villasante A."/>
            <person name="Walenz B."/>
            <person name="Wang J."/>
            <person name="Wasserman M."/>
            <person name="Watts T."/>
            <person name="Wilson D."/>
            <person name="Wilson R.K."/>
            <person name="Wing R.A."/>
            <person name="Wolfner M.F."/>
            <person name="Wong A."/>
            <person name="Wong G.K."/>
            <person name="Wu C.I."/>
            <person name="Wu G."/>
            <person name="Yamamoto D."/>
            <person name="Yang H.P."/>
            <person name="Yang S.P."/>
            <person name="Yorke J.A."/>
            <person name="Yoshida K."/>
            <person name="Zdobnov E."/>
            <person name="Zhang P."/>
            <person name="Zhang Y."/>
            <person name="Zimin A.V."/>
            <person name="Baldwin J."/>
            <person name="Abdouelleil A."/>
            <person name="Abdulkadir J."/>
            <person name="Abebe A."/>
            <person name="Abera B."/>
            <person name="Abreu J."/>
            <person name="Acer S.C."/>
            <person name="Aftuck L."/>
            <person name="Alexander A."/>
            <person name="An P."/>
            <person name="Anderson E."/>
            <person name="Anderson S."/>
            <person name="Arachi H."/>
            <person name="Azer M."/>
            <person name="Bachantsang P."/>
            <person name="Barry A."/>
            <person name="Bayul T."/>
            <person name="Berlin A."/>
            <person name="Bessette D."/>
            <person name="Bloom T."/>
            <person name="Blye J."/>
            <person name="Boguslavskiy L."/>
            <person name="Bonnet C."/>
            <person name="Boukhgalter B."/>
            <person name="Bourzgui I."/>
            <person name="Brown A."/>
            <person name="Cahill P."/>
            <person name="Channer S."/>
            <person name="Cheshatsang Y."/>
            <person name="Chuda L."/>
            <person name="Citroen M."/>
            <person name="Collymore A."/>
            <person name="Cooke P."/>
            <person name="Costello M."/>
            <person name="D'Aco K."/>
            <person name="Daza R."/>
            <person name="De Haan G."/>
            <person name="DeGray S."/>
            <person name="DeMaso C."/>
            <person name="Dhargay N."/>
            <person name="Dooley K."/>
            <person name="Dooley E."/>
            <person name="Doricent M."/>
            <person name="Dorje P."/>
            <person name="Dorjee K."/>
            <person name="Dupes A."/>
            <person name="Elong R."/>
            <person name="Falk J."/>
            <person name="Farina A."/>
            <person name="Faro S."/>
            <person name="Ferguson D."/>
            <person name="Fisher S."/>
            <person name="Foley C.D."/>
            <person name="Franke A."/>
            <person name="Friedrich D."/>
            <person name="Gadbois L."/>
            <person name="Gearin G."/>
            <person name="Gearin C.R."/>
            <person name="Giannoukos G."/>
            <person name="Goode T."/>
            <person name="Graham J."/>
            <person name="Grandbois E."/>
            <person name="Grewal S."/>
            <person name="Gyaltsen K."/>
            <person name="Hafez N."/>
            <person name="Hagos B."/>
            <person name="Hall J."/>
            <person name="Henson C."/>
            <person name="Hollinger A."/>
            <person name="Honan T."/>
            <person name="Huard M.D."/>
            <person name="Hughes L."/>
            <person name="Hurhula B."/>
            <person name="Husby M.E."/>
            <person name="Kamat A."/>
            <person name="Kanga B."/>
            <person name="Kashin S."/>
            <person name="Khazanovich D."/>
            <person name="Kisner P."/>
            <person name="Lance K."/>
            <person name="Lara M."/>
            <person name="Lee W."/>
            <person name="Lennon N."/>
            <person name="Letendre F."/>
            <person name="LeVine R."/>
            <person name="Lipovsky A."/>
            <person name="Liu X."/>
            <person name="Liu J."/>
            <person name="Liu S."/>
            <person name="Lokyitsang T."/>
            <person name="Lokyitsang Y."/>
            <person name="Lubonja R."/>
            <person name="Lui A."/>
            <person name="MacDonald P."/>
            <person name="Magnisalis V."/>
            <person name="Maru K."/>
            <person name="Matthews C."/>
            <person name="McCusker W."/>
            <person name="McDonough S."/>
            <person name="Mehta T."/>
            <person name="Meldrim J."/>
            <person name="Meneus L."/>
            <person name="Mihai O."/>
            <person name="Mihalev A."/>
            <person name="Mihova T."/>
            <person name="Mittelman R."/>
            <person name="Mlenga V."/>
            <person name="Montmayeur A."/>
            <person name="Mulrain L."/>
            <person name="Navidi A."/>
            <person name="Naylor J."/>
            <person name="Negash T."/>
            <person name="Nguyen T."/>
            <person name="Nguyen N."/>
            <person name="Nicol R."/>
            <person name="Norbu C."/>
            <person name="Norbu N."/>
            <person name="Novod N."/>
            <person name="O'Neill B."/>
            <person name="Osman S."/>
            <person name="Markiewicz E."/>
            <person name="Oyono O.L."/>
            <person name="Patti C."/>
            <person name="Phunkhang P."/>
            <person name="Pierre F."/>
            <person name="Priest M."/>
            <person name="Raghuraman S."/>
            <person name="Rege F."/>
            <person name="Reyes R."/>
            <person name="Rise C."/>
            <person name="Rogov P."/>
            <person name="Ross K."/>
            <person name="Ryan E."/>
            <person name="Settipalli S."/>
            <person name="Shea T."/>
            <person name="Sherpa N."/>
            <person name="Shi L."/>
            <person name="Shih D."/>
            <person name="Sparrow T."/>
            <person name="Spaulding J."/>
            <person name="Stalker J."/>
            <person name="Stange-Thomann N."/>
            <person name="Stavropoulos S."/>
            <person name="Stone C."/>
            <person name="Strader C."/>
            <person name="Tesfaye S."/>
            <person name="Thomson T."/>
            <person name="Thoulutsang Y."/>
            <person name="Thoulutsang D."/>
            <person name="Topham K."/>
            <person name="Topping I."/>
            <person name="Tsamla T."/>
            <person name="Vassiliev H."/>
            <person name="Vo A."/>
            <person name="Wangchuk T."/>
            <person name="Wangdi T."/>
            <person name="Weiand M."/>
            <person name="Wilkinson J."/>
            <person name="Wilson A."/>
            <person name="Yadav S."/>
            <person name="Young G."/>
            <person name="Yu Q."/>
            <person name="Zembek L."/>
            <person name="Zhong D."/>
            <person name="Zimmer A."/>
            <person name="Zwirko Z."/>
            <person name="Jaffe D.B."/>
            <person name="Alvarez P."/>
            <person name="Brockman W."/>
            <person name="Butler J."/>
            <person name="Chin C."/>
            <person name="Gnerre S."/>
            <person name="Grabherr M."/>
            <person name="Kleber M."/>
            <person name="Mauceli E."/>
            <person name="MacCallum I."/>
        </authorList>
    </citation>
    <scope>NUCLEOTIDE SEQUENCE [LARGE SCALE GENOMIC DNA]</scope>
    <source>
        <strain evidence="3">Tucson 15010-1051.87</strain>
    </source>
</reference>
<dbReference type="InParanoid" id="B4LSC8"/>
<dbReference type="HOGENOM" id="CLU_597537_0_0_1"/>
<name>B4LSC8_DROVI</name>
<protein>
    <submittedName>
        <fullName evidence="2">Uncharacterized protein</fullName>
    </submittedName>
</protein>
<dbReference type="OMA" id="PWTWLRR"/>
<dbReference type="KEGG" id="dvi:6629139"/>
<dbReference type="Proteomes" id="UP000008792">
    <property type="component" value="Unassembled WGS sequence"/>
</dbReference>
<sequence length="505" mass="57348">MACLKNGCGGSCWKKNMFAGRLGNYFQQLKTAYNNNNNNNNNKRGSCGGDCSTAQAMDSNDTTRPLDVSERIQWLRRYRQHVSKKSGCECRKSSPRDYWFNANRGIILALSRAVGLHADVVSDFLYTLTMQNFAKVLNPRNSYCYNCHVPLCTFDACDFNCGIFDSEGNVRTPYQPESLLKLLSVLQLVLKGGKESENGAHKCLFGDAKCPARKFGLRPTRCTQKIADRSGIGPNSLARQNGLRRRFTRYERYYLDGNDPNAGKPGAGDAALEASTRRKHFDNMEGYIGYCKGSIAKATSGLYAGEKLIAYSERRDYLRKLLNRIKDRVGIERNLDDLVVALTGFDLNKARESEMSRTRGIAQNISKEYNDMIKGDLSSLKIAEEYHNDPHCAELNSEAVPLRSETLLKKSEKTRFYNCAQVPILAHKPFDPDRPETWMNPQPTVACMDEENNVGQRGIIHRYRCKSVDQRLQKARKRIAIRSVYSQTSDEDVKKKKRYKNQSYR</sequence>
<dbReference type="InterPro" id="IPR031958">
    <property type="entry name" value="DUF4778"/>
</dbReference>
<evidence type="ECO:0000313" key="3">
    <source>
        <dbReference type="Proteomes" id="UP000008792"/>
    </source>
</evidence>
<dbReference type="PhylomeDB" id="B4LSC8"/>
<organism evidence="2 3">
    <name type="scientific">Drosophila virilis</name>
    <name type="common">Fruit fly</name>
    <dbReference type="NCBI Taxonomy" id="7244"/>
    <lineage>
        <taxon>Eukaryota</taxon>
        <taxon>Metazoa</taxon>
        <taxon>Ecdysozoa</taxon>
        <taxon>Arthropoda</taxon>
        <taxon>Hexapoda</taxon>
        <taxon>Insecta</taxon>
        <taxon>Pterygota</taxon>
        <taxon>Neoptera</taxon>
        <taxon>Endopterygota</taxon>
        <taxon>Diptera</taxon>
        <taxon>Brachycera</taxon>
        <taxon>Muscomorpha</taxon>
        <taxon>Ephydroidea</taxon>
        <taxon>Drosophilidae</taxon>
        <taxon>Drosophila</taxon>
    </lineage>
</organism>
<dbReference type="STRING" id="7244.B4LSC8"/>
<dbReference type="EMBL" id="CH940649">
    <property type="protein sequence ID" value="EDW63736.1"/>
    <property type="molecule type" value="Genomic_DNA"/>
</dbReference>
<proteinExistence type="predicted"/>
<feature type="region of interest" description="Disordered" evidence="1">
    <location>
        <begin position="486"/>
        <end position="505"/>
    </location>
</feature>
<keyword evidence="3" id="KW-1185">Reference proteome</keyword>
<dbReference type="AlphaFoldDB" id="B4LSC8"/>
<accession>B4LSC8</accession>